<protein>
    <submittedName>
        <fullName evidence="2">Uncharacterized protein</fullName>
    </submittedName>
</protein>
<organism evidence="2 3">
    <name type="scientific">Enteractinococcus helveticum</name>
    <dbReference type="NCBI Taxonomy" id="1837282"/>
    <lineage>
        <taxon>Bacteria</taxon>
        <taxon>Bacillati</taxon>
        <taxon>Actinomycetota</taxon>
        <taxon>Actinomycetes</taxon>
        <taxon>Micrococcales</taxon>
        <taxon>Micrococcaceae</taxon>
    </lineage>
</organism>
<feature type="transmembrane region" description="Helical" evidence="1">
    <location>
        <begin position="84"/>
        <end position="104"/>
    </location>
</feature>
<keyword evidence="1" id="KW-0472">Membrane</keyword>
<feature type="transmembrane region" description="Helical" evidence="1">
    <location>
        <begin position="147"/>
        <end position="172"/>
    </location>
</feature>
<feature type="transmembrane region" description="Helical" evidence="1">
    <location>
        <begin position="192"/>
        <end position="218"/>
    </location>
</feature>
<reference evidence="2 3" key="1">
    <citation type="submission" date="2016-04" db="EMBL/GenBank/DDBJ databases">
        <title>First whole genome shotgun sequence of the bacterium Enteractinococcus sp. strain UASWS1574.</title>
        <authorList>
            <person name="Crovadore J."/>
            <person name="Chablais R."/>
            <person name="Lefort F."/>
        </authorList>
    </citation>
    <scope>NUCLEOTIDE SEQUENCE [LARGE SCALE GENOMIC DNA]</scope>
    <source>
        <strain evidence="2 3">UASWS1574</strain>
    </source>
</reference>
<feature type="transmembrane region" description="Helical" evidence="1">
    <location>
        <begin position="306"/>
        <end position="324"/>
    </location>
</feature>
<evidence type="ECO:0000313" key="2">
    <source>
        <dbReference type="EMBL" id="OAV60165.1"/>
    </source>
</evidence>
<dbReference type="STRING" id="1837282.A6F49_12275"/>
<comment type="caution">
    <text evidence="2">The sequence shown here is derived from an EMBL/GenBank/DDBJ whole genome shotgun (WGS) entry which is preliminary data.</text>
</comment>
<dbReference type="InterPro" id="IPR045931">
    <property type="entry name" value="DUF6350"/>
</dbReference>
<dbReference type="AlphaFoldDB" id="A0A1B7LY10"/>
<dbReference type="EMBL" id="LXEY01000020">
    <property type="protein sequence ID" value="OAV60165.1"/>
    <property type="molecule type" value="Genomic_DNA"/>
</dbReference>
<feature type="transmembrane region" description="Helical" evidence="1">
    <location>
        <begin position="238"/>
        <end position="262"/>
    </location>
</feature>
<feature type="transmembrane region" description="Helical" evidence="1">
    <location>
        <begin position="116"/>
        <end position="135"/>
    </location>
</feature>
<dbReference type="OrthoDB" id="3742900at2"/>
<feature type="transmembrane region" description="Helical" evidence="1">
    <location>
        <begin position="344"/>
        <end position="377"/>
    </location>
</feature>
<feature type="transmembrane region" description="Helical" evidence="1">
    <location>
        <begin position="15"/>
        <end position="36"/>
    </location>
</feature>
<sequence length="425" mass="45097">MTNTPPEPKSFPMPLWLQGIVEALAAAFIGAAIIVVPLAIMWITGAFASMPLGDAGAIGAYMWFSSFGVPLDLVSVDTQDPVGTWWFIPLGLLLVWVLLARRVGARLAKASQLRTLWQPTLGAIAAFTFFVWGTNTLVSLDAVVLNATLAVTIPAVVFVLGYAWGALGYFRIPLREYIGGRVDRLSDAARNFWHYLWALIRAATIAVAGAWAIASIVLSVQIGMHWAEVTDVYQRLDAGIFGGFVITVLQILVLPNVAAWTLSYLTGAGFRIGTLEVSPAGTLPGEQPALPIFSAIPTQQALQEHWWLLLLLLLAGILAGWWFFGAGENHLEDFIVAKIPNPPTAITVGVLLTGVCIGVSAGVLCLGIMAISGGSWAIGTLTAIGAPPLLAAGLFAAHIGIGSALGYAMAPLRHGAFRWAKPAKD</sequence>
<evidence type="ECO:0000256" key="1">
    <source>
        <dbReference type="SAM" id="Phobius"/>
    </source>
</evidence>
<keyword evidence="3" id="KW-1185">Reference proteome</keyword>
<keyword evidence="1" id="KW-0812">Transmembrane</keyword>
<dbReference type="RefSeq" id="WP_067605741.1">
    <property type="nucleotide sequence ID" value="NZ_LXEY01000020.1"/>
</dbReference>
<name>A0A1B7LY10_9MICC</name>
<feature type="transmembrane region" description="Helical" evidence="1">
    <location>
        <begin position="43"/>
        <end position="64"/>
    </location>
</feature>
<proteinExistence type="predicted"/>
<evidence type="ECO:0000313" key="3">
    <source>
        <dbReference type="Proteomes" id="UP000078292"/>
    </source>
</evidence>
<accession>A0A1B7LY10</accession>
<dbReference type="Proteomes" id="UP000078292">
    <property type="component" value="Unassembled WGS sequence"/>
</dbReference>
<dbReference type="Pfam" id="PF19877">
    <property type="entry name" value="DUF6350"/>
    <property type="match status" value="1"/>
</dbReference>
<gene>
    <name evidence="2" type="ORF">A6F49_12275</name>
</gene>
<keyword evidence="1" id="KW-1133">Transmembrane helix</keyword>